<keyword evidence="8" id="KW-0804">Transcription</keyword>
<name>A0A8H3F984_9LECA</name>
<comment type="caution">
    <text evidence="11">The sequence shown here is derived from an EMBL/GenBank/DDBJ whole genome shotgun (WGS) entry which is preliminary data.</text>
</comment>
<evidence type="ECO:0000256" key="6">
    <source>
        <dbReference type="ARBA" id="ARBA00022705"/>
    </source>
</evidence>
<dbReference type="SUPFAM" id="SSF56747">
    <property type="entry name" value="Prim-pol domain"/>
    <property type="match status" value="1"/>
</dbReference>
<evidence type="ECO:0000313" key="11">
    <source>
        <dbReference type="EMBL" id="CAF9917833.1"/>
    </source>
</evidence>
<dbReference type="GO" id="GO:0005658">
    <property type="term" value="C:alpha DNA polymerase:primase complex"/>
    <property type="evidence" value="ECO:0007669"/>
    <property type="project" value="UniProtKB-ARBA"/>
</dbReference>
<reference evidence="11" key="1">
    <citation type="submission" date="2021-03" db="EMBL/GenBank/DDBJ databases">
        <authorList>
            <person name="Tagirdzhanova G."/>
        </authorList>
    </citation>
    <scope>NUCLEOTIDE SEQUENCE</scope>
</reference>
<gene>
    <name evidence="11" type="ORF">GOMPHAMPRED_001390</name>
</gene>
<dbReference type="Pfam" id="PF01896">
    <property type="entry name" value="DNA_primase_S"/>
    <property type="match status" value="1"/>
</dbReference>
<accession>A0A8H3F984</accession>
<evidence type="ECO:0000256" key="8">
    <source>
        <dbReference type="ARBA" id="ARBA00023163"/>
    </source>
</evidence>
<keyword evidence="4 9" id="KW-0808">Transferase</keyword>
<feature type="compositionally biased region" description="Polar residues" evidence="10">
    <location>
        <begin position="486"/>
        <end position="497"/>
    </location>
</feature>
<dbReference type="AlphaFoldDB" id="A0A8H3F984"/>
<evidence type="ECO:0000256" key="9">
    <source>
        <dbReference type="RuleBase" id="RU003514"/>
    </source>
</evidence>
<evidence type="ECO:0000256" key="2">
    <source>
        <dbReference type="ARBA" id="ARBA00022478"/>
    </source>
</evidence>
<evidence type="ECO:0000256" key="1">
    <source>
        <dbReference type="ARBA" id="ARBA00009762"/>
    </source>
</evidence>
<evidence type="ECO:0000256" key="4">
    <source>
        <dbReference type="ARBA" id="ARBA00022679"/>
    </source>
</evidence>
<dbReference type="NCBIfam" id="TIGR00335">
    <property type="entry name" value="primase_sml"/>
    <property type="match status" value="1"/>
</dbReference>
<dbReference type="FunFam" id="3.90.920.10:FF:000002">
    <property type="entry name" value="DNA primase"/>
    <property type="match status" value="1"/>
</dbReference>
<evidence type="ECO:0000256" key="10">
    <source>
        <dbReference type="SAM" id="MobiDB-lite"/>
    </source>
</evidence>
<dbReference type="OrthoDB" id="19606at2759"/>
<sequence>MPHSTMMDEDQTMSNPLPSSPPFASSIAQQAPDTFDSSPRNEGNGNEQVELEKLFDDNNLASEDEFSYPTSSAITKEISNLTIPSSSPLPLPAYPAQIESGSRFSDPDIMLAFYRRLFPFRILYQWLNHGYKPSADMANRELALTLQGDVYLRYQSYAAPDLLRKDILRQNPARFEIGPVYNTNPRDRKSLHKTSSFKPVAKELCFDIDLTDYDDIRTCCKGASICLKCWQFATMAVKVVDACLREDFGFEHIMWVYSGRRGVHGWVCDKRAREMNDEKRRAIAGYLGVVLGSADKKINIRRPLHPHLQRSLKILAPYFQKDILRDQDPWQTTDQTDRLLKLLPDQALSQALKKKWDSAPGRSSTSKWKDIDSVASSGVSANLDEKALLAAKQDVLLQYTYPRLDIEVSKKLNHLLKSPFVVHPGTGRICVPIPISTRKDGKQDWSALDDFNPLTVPTVIEILNEIDAWDSRELANQAQVMDEQDSSQNAVHDSNGQRQDKVPDFAKTALKPFVEYFKSFVADLIKAESRSLKRDRDEDGNGEAEMRPESMDF</sequence>
<feature type="region of interest" description="Disordered" evidence="10">
    <location>
        <begin position="530"/>
        <end position="553"/>
    </location>
</feature>
<dbReference type="CDD" id="cd04860">
    <property type="entry name" value="AE_Prim_S"/>
    <property type="match status" value="1"/>
</dbReference>
<comment type="similarity">
    <text evidence="1 9">Belongs to the eukaryotic-type primase small subunit family.</text>
</comment>
<dbReference type="InterPro" id="IPR014052">
    <property type="entry name" value="DNA_primase_ssu_euk/arc"/>
</dbReference>
<feature type="region of interest" description="Disordered" evidence="10">
    <location>
        <begin position="1"/>
        <end position="49"/>
    </location>
</feature>
<protein>
    <recommendedName>
        <fullName evidence="9">DNA primase</fullName>
        <ecNumber evidence="9">2.7.7.-</ecNumber>
    </recommendedName>
</protein>
<dbReference type="Gene3D" id="3.90.920.10">
    <property type="entry name" value="DNA primase, PRIM domain"/>
    <property type="match status" value="1"/>
</dbReference>
<dbReference type="Proteomes" id="UP000664169">
    <property type="component" value="Unassembled WGS sequence"/>
</dbReference>
<dbReference type="GO" id="GO:0046872">
    <property type="term" value="F:metal ion binding"/>
    <property type="evidence" value="ECO:0007669"/>
    <property type="project" value="UniProtKB-KW"/>
</dbReference>
<dbReference type="GO" id="GO:0003899">
    <property type="term" value="F:DNA-directed RNA polymerase activity"/>
    <property type="evidence" value="ECO:0007669"/>
    <property type="project" value="InterPro"/>
</dbReference>
<feature type="region of interest" description="Disordered" evidence="10">
    <location>
        <begin position="478"/>
        <end position="501"/>
    </location>
</feature>
<dbReference type="EMBL" id="CAJPDQ010000012">
    <property type="protein sequence ID" value="CAF9917833.1"/>
    <property type="molecule type" value="Genomic_DNA"/>
</dbReference>
<keyword evidence="2 9" id="KW-0240">DNA-directed RNA polymerase</keyword>
<organism evidence="11 12">
    <name type="scientific">Gomphillus americanus</name>
    <dbReference type="NCBI Taxonomy" id="1940652"/>
    <lineage>
        <taxon>Eukaryota</taxon>
        <taxon>Fungi</taxon>
        <taxon>Dikarya</taxon>
        <taxon>Ascomycota</taxon>
        <taxon>Pezizomycotina</taxon>
        <taxon>Lecanoromycetes</taxon>
        <taxon>OSLEUM clade</taxon>
        <taxon>Ostropomycetidae</taxon>
        <taxon>Ostropales</taxon>
        <taxon>Graphidaceae</taxon>
        <taxon>Gomphilloideae</taxon>
        <taxon>Gomphillus</taxon>
    </lineage>
</organism>
<keyword evidence="6 9" id="KW-0235">DNA replication</keyword>
<keyword evidence="12" id="KW-1185">Reference proteome</keyword>
<keyword evidence="3 9" id="KW-0639">Primosome</keyword>
<keyword evidence="7" id="KW-0479">Metal-binding</keyword>
<evidence type="ECO:0000313" key="12">
    <source>
        <dbReference type="Proteomes" id="UP000664169"/>
    </source>
</evidence>
<evidence type="ECO:0000256" key="7">
    <source>
        <dbReference type="ARBA" id="ARBA00022723"/>
    </source>
</evidence>
<evidence type="ECO:0000256" key="3">
    <source>
        <dbReference type="ARBA" id="ARBA00022515"/>
    </source>
</evidence>
<feature type="compositionally biased region" description="Polar residues" evidence="10">
    <location>
        <begin position="12"/>
        <end position="47"/>
    </location>
</feature>
<proteinExistence type="inferred from homology"/>
<dbReference type="GO" id="GO:0006269">
    <property type="term" value="P:DNA replication, synthesis of primer"/>
    <property type="evidence" value="ECO:0007669"/>
    <property type="project" value="UniProtKB-KW"/>
</dbReference>
<dbReference type="EC" id="2.7.7.-" evidence="9"/>
<dbReference type="InterPro" id="IPR002755">
    <property type="entry name" value="DNA_primase_S"/>
</dbReference>
<dbReference type="PANTHER" id="PTHR10536">
    <property type="entry name" value="DNA PRIMASE SMALL SUBUNIT"/>
    <property type="match status" value="1"/>
</dbReference>
<keyword evidence="5" id="KW-0548">Nucleotidyltransferase</keyword>
<evidence type="ECO:0000256" key="5">
    <source>
        <dbReference type="ARBA" id="ARBA00022695"/>
    </source>
</evidence>